<dbReference type="InterPro" id="IPR013762">
    <property type="entry name" value="Integrase-like_cat_sf"/>
</dbReference>
<dbReference type="InterPro" id="IPR002104">
    <property type="entry name" value="Integrase_catalytic"/>
</dbReference>
<dbReference type="Gene3D" id="1.10.443.10">
    <property type="entry name" value="Intergrase catalytic core"/>
    <property type="match status" value="1"/>
</dbReference>
<dbReference type="PROSITE" id="PS51898">
    <property type="entry name" value="TYR_RECOMBINASE"/>
    <property type="match status" value="1"/>
</dbReference>
<name>A0A540WK29_9BACT</name>
<dbReference type="EMBL" id="VIFM01000356">
    <property type="protein sequence ID" value="TQF09351.1"/>
    <property type="molecule type" value="Genomic_DNA"/>
</dbReference>
<comment type="caution">
    <text evidence="4">The sequence shown here is derived from an EMBL/GenBank/DDBJ whole genome shotgun (WGS) entry which is preliminary data.</text>
</comment>
<feature type="region of interest" description="Disordered" evidence="2">
    <location>
        <begin position="1"/>
        <end position="25"/>
    </location>
</feature>
<reference evidence="4 5" key="1">
    <citation type="submission" date="2019-06" db="EMBL/GenBank/DDBJ databases">
        <authorList>
            <person name="Livingstone P."/>
            <person name="Whitworth D."/>
        </authorList>
    </citation>
    <scope>NUCLEOTIDE SEQUENCE [LARGE SCALE GENOMIC DNA]</scope>
    <source>
        <strain evidence="4 5">AM401</strain>
    </source>
</reference>
<dbReference type="GO" id="GO:0015074">
    <property type="term" value="P:DNA integration"/>
    <property type="evidence" value="ECO:0007669"/>
    <property type="project" value="InterPro"/>
</dbReference>
<organism evidence="4 5">
    <name type="scientific">Myxococcus llanfairpwllgwyngyllgogerychwyrndrobwllllantysiliogogogochensis</name>
    <dbReference type="NCBI Taxonomy" id="2590453"/>
    <lineage>
        <taxon>Bacteria</taxon>
        <taxon>Pseudomonadati</taxon>
        <taxon>Myxococcota</taxon>
        <taxon>Myxococcia</taxon>
        <taxon>Myxococcales</taxon>
        <taxon>Cystobacterineae</taxon>
        <taxon>Myxococcaceae</taxon>
        <taxon>Myxococcus</taxon>
    </lineage>
</organism>
<evidence type="ECO:0000259" key="3">
    <source>
        <dbReference type="PROSITE" id="PS51898"/>
    </source>
</evidence>
<dbReference type="SUPFAM" id="SSF56349">
    <property type="entry name" value="DNA breaking-rejoining enzymes"/>
    <property type="match status" value="1"/>
</dbReference>
<protein>
    <submittedName>
        <fullName evidence="4">Site-specific integrase</fullName>
    </submittedName>
</protein>
<evidence type="ECO:0000256" key="1">
    <source>
        <dbReference type="ARBA" id="ARBA00023172"/>
    </source>
</evidence>
<evidence type="ECO:0000256" key="2">
    <source>
        <dbReference type="SAM" id="MobiDB-lite"/>
    </source>
</evidence>
<proteinExistence type="predicted"/>
<dbReference type="PANTHER" id="PTHR30349:SF64">
    <property type="entry name" value="PROPHAGE INTEGRASE INTD-RELATED"/>
    <property type="match status" value="1"/>
</dbReference>
<dbReference type="OrthoDB" id="9789256at2"/>
<dbReference type="PANTHER" id="PTHR30349">
    <property type="entry name" value="PHAGE INTEGRASE-RELATED"/>
    <property type="match status" value="1"/>
</dbReference>
<dbReference type="CDD" id="cd01189">
    <property type="entry name" value="INT_ICEBs1_C_like"/>
    <property type="match status" value="1"/>
</dbReference>
<dbReference type="InterPro" id="IPR050090">
    <property type="entry name" value="Tyrosine_recombinase_XerCD"/>
</dbReference>
<dbReference type="RefSeq" id="WP_141648804.1">
    <property type="nucleotide sequence ID" value="NZ_VIFM01000356.1"/>
</dbReference>
<dbReference type="GO" id="GO:0003677">
    <property type="term" value="F:DNA binding"/>
    <property type="evidence" value="ECO:0007669"/>
    <property type="project" value="InterPro"/>
</dbReference>
<gene>
    <name evidence="4" type="ORF">FJV41_45020</name>
</gene>
<evidence type="ECO:0000313" key="5">
    <source>
        <dbReference type="Proteomes" id="UP000315369"/>
    </source>
</evidence>
<dbReference type="Pfam" id="PF00589">
    <property type="entry name" value="Phage_integrase"/>
    <property type="match status" value="1"/>
</dbReference>
<keyword evidence="1" id="KW-0233">DNA recombination</keyword>
<accession>A0A540WK29</accession>
<dbReference type="GO" id="GO:0006310">
    <property type="term" value="P:DNA recombination"/>
    <property type="evidence" value="ECO:0007669"/>
    <property type="project" value="UniProtKB-KW"/>
</dbReference>
<sequence length="285" mass="31313">KPSRSRVRQDTPVRPALNARNVPSPEPLSAKYINDTLKVLHKLLALAQEQGVVPHVPHVKGLKTQKPSFDFLGFAEAEHLIETSEPEWRPLLLVAIKAGLRQGELIGLQWNDLDLKGSKLQVKRSIWRGVTGLPKSGRERTVDLPASVVDALRTHRHLRGPYVFCQEDGQPLTSGKMVSPLERSLRRAGITREVGIIGWHDLRHTYGSHLAMRGVPMKVIQELMGHADIAETMRYAHLSPETRASAVQQLDQPSPLTLAVSGIATEGAHRGHTPNAAALSGSANH</sequence>
<dbReference type="AlphaFoldDB" id="A0A540WK29"/>
<dbReference type="InterPro" id="IPR011010">
    <property type="entry name" value="DNA_brk_join_enz"/>
</dbReference>
<keyword evidence="5" id="KW-1185">Reference proteome</keyword>
<evidence type="ECO:0000313" key="4">
    <source>
        <dbReference type="EMBL" id="TQF09351.1"/>
    </source>
</evidence>
<dbReference type="Proteomes" id="UP000315369">
    <property type="component" value="Unassembled WGS sequence"/>
</dbReference>
<feature type="non-terminal residue" evidence="4">
    <location>
        <position position="1"/>
    </location>
</feature>
<feature type="domain" description="Tyr recombinase" evidence="3">
    <location>
        <begin position="67"/>
        <end position="248"/>
    </location>
</feature>